<dbReference type="Gene3D" id="1.10.540.10">
    <property type="entry name" value="Acyl-CoA dehydrogenase/oxidase, N-terminal domain"/>
    <property type="match status" value="1"/>
</dbReference>
<dbReference type="InterPro" id="IPR009100">
    <property type="entry name" value="AcylCoA_DH/oxidase_NM_dom_sf"/>
</dbReference>
<accession>A0A4R4ZI19</accession>
<protein>
    <submittedName>
        <fullName evidence="2">Acyl-CoA dehydrogenase</fullName>
    </submittedName>
</protein>
<feature type="domain" description="Acyl-CoA dehydrogenase/oxidase N-terminal" evidence="1">
    <location>
        <begin position="20"/>
        <end position="131"/>
    </location>
</feature>
<name>A0A4R4ZI19_9ACTN</name>
<sequence length="165" mass="18350">MWVSRSSSSIRPSCPLARHWQSRARTFAREYALPIGHQLDLMPAKDVIVLGSPYFGFMSKTREDFLHLSAPQDLGGFGLTCIEEYVVLEELATGDAALATRLFITPLVFLYAYNLGSPELIEELAAPFYRGQRPDWLGCFAITDANHGSDVIAAHTRIFPRTNGS</sequence>
<dbReference type="GO" id="GO:0050660">
    <property type="term" value="F:flavin adenine dinucleotide binding"/>
    <property type="evidence" value="ECO:0007669"/>
    <property type="project" value="InterPro"/>
</dbReference>
<keyword evidence="3" id="KW-1185">Reference proteome</keyword>
<dbReference type="InterPro" id="IPR013786">
    <property type="entry name" value="AcylCoA_DH/ox_N"/>
</dbReference>
<evidence type="ECO:0000259" key="1">
    <source>
        <dbReference type="Pfam" id="PF02771"/>
    </source>
</evidence>
<reference evidence="2 3" key="1">
    <citation type="submission" date="2019-03" db="EMBL/GenBank/DDBJ databases">
        <title>Draft genome sequences of novel Actinobacteria.</title>
        <authorList>
            <person name="Sahin N."/>
            <person name="Ay H."/>
            <person name="Saygin H."/>
        </authorList>
    </citation>
    <scope>NUCLEOTIDE SEQUENCE [LARGE SCALE GENOMIC DNA]</scope>
    <source>
        <strain evidence="2 3">JCM 13523</strain>
    </source>
</reference>
<dbReference type="OrthoDB" id="2769798at2"/>
<proteinExistence type="predicted"/>
<dbReference type="Pfam" id="PF02771">
    <property type="entry name" value="Acyl-CoA_dh_N"/>
    <property type="match status" value="1"/>
</dbReference>
<dbReference type="InterPro" id="IPR037069">
    <property type="entry name" value="AcylCoA_DH/ox_N_sf"/>
</dbReference>
<dbReference type="GO" id="GO:0016627">
    <property type="term" value="F:oxidoreductase activity, acting on the CH-CH group of donors"/>
    <property type="evidence" value="ECO:0007669"/>
    <property type="project" value="InterPro"/>
</dbReference>
<dbReference type="Proteomes" id="UP000295124">
    <property type="component" value="Unassembled WGS sequence"/>
</dbReference>
<organism evidence="2 3">
    <name type="scientific">Kribbella antibiotica</name>
    <dbReference type="NCBI Taxonomy" id="190195"/>
    <lineage>
        <taxon>Bacteria</taxon>
        <taxon>Bacillati</taxon>
        <taxon>Actinomycetota</taxon>
        <taxon>Actinomycetes</taxon>
        <taxon>Propionibacteriales</taxon>
        <taxon>Kribbellaceae</taxon>
        <taxon>Kribbella</taxon>
    </lineage>
</organism>
<dbReference type="SUPFAM" id="SSF56645">
    <property type="entry name" value="Acyl-CoA dehydrogenase NM domain-like"/>
    <property type="match status" value="1"/>
</dbReference>
<gene>
    <name evidence="2" type="ORF">E1263_22605</name>
</gene>
<evidence type="ECO:0000313" key="3">
    <source>
        <dbReference type="Proteomes" id="UP000295124"/>
    </source>
</evidence>
<dbReference type="EMBL" id="SMKX01000068">
    <property type="protein sequence ID" value="TDD57686.1"/>
    <property type="molecule type" value="Genomic_DNA"/>
</dbReference>
<dbReference type="AlphaFoldDB" id="A0A4R4ZI19"/>
<comment type="caution">
    <text evidence="2">The sequence shown here is derived from an EMBL/GenBank/DDBJ whole genome shotgun (WGS) entry which is preliminary data.</text>
</comment>
<evidence type="ECO:0000313" key="2">
    <source>
        <dbReference type="EMBL" id="TDD57686.1"/>
    </source>
</evidence>